<organism evidence="2 3">
    <name type="scientific">Pisum sativum</name>
    <name type="common">Garden pea</name>
    <name type="synonym">Lathyrus oleraceus</name>
    <dbReference type="NCBI Taxonomy" id="3888"/>
    <lineage>
        <taxon>Eukaryota</taxon>
        <taxon>Viridiplantae</taxon>
        <taxon>Streptophyta</taxon>
        <taxon>Embryophyta</taxon>
        <taxon>Tracheophyta</taxon>
        <taxon>Spermatophyta</taxon>
        <taxon>Magnoliopsida</taxon>
        <taxon>eudicotyledons</taxon>
        <taxon>Gunneridae</taxon>
        <taxon>Pentapetalae</taxon>
        <taxon>rosids</taxon>
        <taxon>fabids</taxon>
        <taxon>Fabales</taxon>
        <taxon>Fabaceae</taxon>
        <taxon>Papilionoideae</taxon>
        <taxon>50 kb inversion clade</taxon>
        <taxon>NPAAA clade</taxon>
        <taxon>Hologalegina</taxon>
        <taxon>IRL clade</taxon>
        <taxon>Fabeae</taxon>
        <taxon>Lathyrus</taxon>
    </lineage>
</organism>
<proteinExistence type="predicted"/>
<name>A0A9D5A7Q1_PEA</name>
<keyword evidence="3" id="KW-1185">Reference proteome</keyword>
<dbReference type="Gramene" id="Psat06G0342100-T1">
    <property type="protein sequence ID" value="KAI5397598.1"/>
    <property type="gene ID" value="KIW84_063421"/>
</dbReference>
<feature type="region of interest" description="Disordered" evidence="1">
    <location>
        <begin position="188"/>
        <end position="214"/>
    </location>
</feature>
<comment type="caution">
    <text evidence="2">The sequence shown here is derived from an EMBL/GenBank/DDBJ whole genome shotgun (WGS) entry which is preliminary data.</text>
</comment>
<accession>A0A9D5A7Q1</accession>
<evidence type="ECO:0000313" key="3">
    <source>
        <dbReference type="Proteomes" id="UP001058974"/>
    </source>
</evidence>
<sequence>MQLLKKGKEKLHPHPWNFNISLKTTPHSNWKGIRSTTKRRWISVEEYHEKRVESHDGEEPPKDIWSAGNFFINDRLPHYFLVYVMIFRNSNHFNIIDVEMQALYAVKNDIVVNWSRLILHHMMTHTTKLKSLSYAWFITRIMEHFKVYFDDIEYSLMDTRSHKISIKNMDKRMGYWYNSETKTVIFIGGNNEGNEENPQEGDGGENVPPPNGPSNKALLNFMTTQFANLNTSINDQWILANNQIAQNHETTTNRINLLQTDMNQHFSYLYSEKCYELCLYACEFPKV</sequence>
<evidence type="ECO:0000256" key="1">
    <source>
        <dbReference type="SAM" id="MobiDB-lite"/>
    </source>
</evidence>
<dbReference type="EMBL" id="JAMSHJ010000006">
    <property type="protein sequence ID" value="KAI5397598.1"/>
    <property type="molecule type" value="Genomic_DNA"/>
</dbReference>
<dbReference type="Proteomes" id="UP001058974">
    <property type="component" value="Chromosome 6"/>
</dbReference>
<gene>
    <name evidence="2" type="ORF">KIW84_063421</name>
</gene>
<protein>
    <submittedName>
        <fullName evidence="2">Uncharacterized protein</fullName>
    </submittedName>
</protein>
<feature type="compositionally biased region" description="Acidic residues" evidence="1">
    <location>
        <begin position="193"/>
        <end position="203"/>
    </location>
</feature>
<dbReference type="AlphaFoldDB" id="A0A9D5A7Q1"/>
<evidence type="ECO:0000313" key="2">
    <source>
        <dbReference type="EMBL" id="KAI5397598.1"/>
    </source>
</evidence>
<reference evidence="2 3" key="1">
    <citation type="journal article" date="2022" name="Nat. Genet.">
        <title>Improved pea reference genome and pan-genome highlight genomic features and evolutionary characteristics.</title>
        <authorList>
            <person name="Yang T."/>
            <person name="Liu R."/>
            <person name="Luo Y."/>
            <person name="Hu S."/>
            <person name="Wang D."/>
            <person name="Wang C."/>
            <person name="Pandey M.K."/>
            <person name="Ge S."/>
            <person name="Xu Q."/>
            <person name="Li N."/>
            <person name="Li G."/>
            <person name="Huang Y."/>
            <person name="Saxena R.K."/>
            <person name="Ji Y."/>
            <person name="Li M."/>
            <person name="Yan X."/>
            <person name="He Y."/>
            <person name="Liu Y."/>
            <person name="Wang X."/>
            <person name="Xiang C."/>
            <person name="Varshney R.K."/>
            <person name="Ding H."/>
            <person name="Gao S."/>
            <person name="Zong X."/>
        </authorList>
    </citation>
    <scope>NUCLEOTIDE SEQUENCE [LARGE SCALE GENOMIC DNA]</scope>
    <source>
        <strain evidence="2 3">cv. Zhongwan 6</strain>
    </source>
</reference>